<dbReference type="Proteomes" id="UP000095286">
    <property type="component" value="Unplaced"/>
</dbReference>
<organism evidence="1 2">
    <name type="scientific">Rhabditophanes sp. KR3021</name>
    <dbReference type="NCBI Taxonomy" id="114890"/>
    <lineage>
        <taxon>Eukaryota</taxon>
        <taxon>Metazoa</taxon>
        <taxon>Ecdysozoa</taxon>
        <taxon>Nematoda</taxon>
        <taxon>Chromadorea</taxon>
        <taxon>Rhabditida</taxon>
        <taxon>Tylenchina</taxon>
        <taxon>Panagrolaimomorpha</taxon>
        <taxon>Strongyloidoidea</taxon>
        <taxon>Alloionematidae</taxon>
        <taxon>Rhabditophanes</taxon>
    </lineage>
</organism>
<dbReference type="WBParaSite" id="RSKR_0000275100.1">
    <property type="protein sequence ID" value="RSKR_0000275100.1"/>
    <property type="gene ID" value="RSKR_0000275100"/>
</dbReference>
<accession>A0AC35TPH1</accession>
<sequence length="111" mass="12718">MSAGRTDEFLCDWPLQHEEDGIVKSSIVGNRFQLTFDCQQFDPQDIQVIVTEDRLNIRAHHDKRRGSDLPERDIARTYRLPSGVNPKSVQHTLRPDGELVITAEKFNSSIN</sequence>
<reference evidence="2" key="1">
    <citation type="submission" date="2016-11" db="UniProtKB">
        <authorList>
            <consortium name="WormBaseParasite"/>
        </authorList>
    </citation>
    <scope>IDENTIFICATION</scope>
    <source>
        <strain evidence="2">KR3021</strain>
    </source>
</reference>
<protein>
    <submittedName>
        <fullName evidence="2">SHSP domain-containing protein</fullName>
    </submittedName>
</protein>
<name>A0AC35TPH1_9BILA</name>
<evidence type="ECO:0000313" key="1">
    <source>
        <dbReference type="Proteomes" id="UP000095286"/>
    </source>
</evidence>
<evidence type="ECO:0000313" key="2">
    <source>
        <dbReference type="WBParaSite" id="RSKR_0000275100.1"/>
    </source>
</evidence>
<proteinExistence type="predicted"/>